<comment type="caution">
    <text evidence="1">The sequence shown here is derived from an EMBL/GenBank/DDBJ whole genome shotgun (WGS) entry which is preliminary data.</text>
</comment>
<proteinExistence type="predicted"/>
<keyword evidence="2" id="KW-1185">Reference proteome</keyword>
<reference evidence="1 2" key="1">
    <citation type="journal article" date="2022" name="Genome Biol. Evol.">
        <title>The Spruce Budworm Genome: Reconstructing the Evolutionary History of Antifreeze Proteins.</title>
        <authorList>
            <person name="Beliveau C."/>
            <person name="Gagne P."/>
            <person name="Picq S."/>
            <person name="Vernygora O."/>
            <person name="Keeling C.I."/>
            <person name="Pinkney K."/>
            <person name="Doucet D."/>
            <person name="Wen F."/>
            <person name="Johnston J.S."/>
            <person name="Maaroufi H."/>
            <person name="Boyle B."/>
            <person name="Laroche J."/>
            <person name="Dewar K."/>
            <person name="Juretic N."/>
            <person name="Blackburn G."/>
            <person name="Nisole A."/>
            <person name="Brunet B."/>
            <person name="Brandao M."/>
            <person name="Lumley L."/>
            <person name="Duan J."/>
            <person name="Quan G."/>
            <person name="Lucarotti C.J."/>
            <person name="Roe A.D."/>
            <person name="Sperling F.A.H."/>
            <person name="Levesque R.C."/>
            <person name="Cusson M."/>
        </authorList>
    </citation>
    <scope>NUCLEOTIDE SEQUENCE [LARGE SCALE GENOMIC DNA]</scope>
    <source>
        <strain evidence="1">Glfc:IPQL:Cfum</strain>
    </source>
</reference>
<dbReference type="EMBL" id="CM046129">
    <property type="protein sequence ID" value="KAI8433872.1"/>
    <property type="molecule type" value="Genomic_DNA"/>
</dbReference>
<protein>
    <submittedName>
        <fullName evidence="1">Uncharacterized protein</fullName>
    </submittedName>
</protein>
<feature type="non-terminal residue" evidence="1">
    <location>
        <position position="1478"/>
    </location>
</feature>
<evidence type="ECO:0000313" key="1">
    <source>
        <dbReference type="EMBL" id="KAI8433872.1"/>
    </source>
</evidence>
<gene>
    <name evidence="1" type="ORF">MSG28_015819</name>
</gene>
<sequence>MQPTTQSVYSQPLPPHSVSCHLIVSIATTYSVGWHLTQCQLAPTNVLGVGGGGCDGVLIALREPVLEVSGARQAGGAQARICGQHQGLTYTTIPLADVTTSPHTYWLSSRGARMASVWKRLQRVNKRAAKFQYTASYHRVDLDTTPKCAATAGHSALTAQRVNKRAAKFQYTASYHRVDLDTTPKCAATAGHSALTAQRVNKRAAKFQYTASTSTPRPNGNYNQTLGVSAATAGHSALTAQRVNKRAAKFQYTASYHRVDLDTTPKCAATAGHSALTAQRVNKRAAKFQYTASYHRVDLDTTPKCAATAGHSALTAQRVNKRAAKFQYTASYHRVDLDTTPKCAATAGHSALTAQRVNKRAAKFQYTASYHRVDLDTTPKCAATAGHSALTAQRVNKRAAKFQYTASYHRVDLDTTPKCAATAGHSALTAQRVNKRAAEFQYTASHHRVDLDTTPKWKPNKLSIVWTRRSRRPSQRALMLTLEPTSSKIAAAADEDMQSLASLLSVNNNSDIAVLEDLDEDDYTLSDNSTRQMEEMTQSLTNSDIAATPNSVQSLNFDNSRTPTAPLTPITPITPSTPVSDQTPTNDLKIIDTIPKKHEFLNKLTLKCEPKTSTPKVTTPQENFKNVMFKPKMISRTNLKPLELKSNFNSTRPIGVVPSRHRGVQGVSGHQPDDQLPVLTAADVCKRQPDRLAIMTYLFQLRAHFTGNELQVEQLGNDETESSYLVGRHDTDGSLPRELFSREVATRRSRNLEGRPRPGSQESQVSVPSRQSQERYTPEKFWKGPDTVFVDNGLQFTGSEFRVMIHTTICARNEPQPPEPKPKIEPAISDPLSVQDTEKQETEKLHIKETTPELPKPTPQLLSRHDELKERARQLLEATKREARAKEKKRQESKEKDEKEQNGIRNGDLSPQKPMTEEERQQMLRERAKKLIANARAGIIRALTPVLAPDTRPAPTDQERETGSYIQSELEALEKEQSAIDERAAALEKQLRGVMQSADNTESAIDERAAALEKQLRGVMQSADNTERNSCAASCRVLTTRRYGYGHGRALDKEQSAIDERAAALEKQLRGVMQSADNTERNSCAASCRVLTTRRYGYGHGRALDKEQSAIDERAAALEKQLRGVMQSADNTERNSCAASCRVLTTRRYGYGHGRALDKEQSAIDERAAALEKQLRGVMQSADNTEVRVRSRASVGQRAERHRRARAALEKQLRGVMQSADNTERNSCAASCRVLTTRRYGYGHGRALDKEQSAIDERAAALEKQLRGVMQSADNTERNSCAASCRVLTTRRYGYGHGRALDKEQSAIDERAAALEKQLRGVMQSADNTERNSCAASCRVLTTRRYGYGHGRALDKEQSAIDERAAALEKQLRGVMQSADNTERNSCAASCRVLTTRRYGYGHGRALDKEQSAIDERAAALEKQLRGVMQSADNTEEEDRLMSQWFNLELLAAVNERDRLVQEMDEQEKAFKKLYLIK</sequence>
<evidence type="ECO:0000313" key="2">
    <source>
        <dbReference type="Proteomes" id="UP001064048"/>
    </source>
</evidence>
<accession>A0ACC0KBL5</accession>
<organism evidence="1 2">
    <name type="scientific">Choristoneura fumiferana</name>
    <name type="common">Spruce budworm moth</name>
    <name type="synonym">Archips fumiferana</name>
    <dbReference type="NCBI Taxonomy" id="7141"/>
    <lineage>
        <taxon>Eukaryota</taxon>
        <taxon>Metazoa</taxon>
        <taxon>Ecdysozoa</taxon>
        <taxon>Arthropoda</taxon>
        <taxon>Hexapoda</taxon>
        <taxon>Insecta</taxon>
        <taxon>Pterygota</taxon>
        <taxon>Neoptera</taxon>
        <taxon>Endopterygota</taxon>
        <taxon>Lepidoptera</taxon>
        <taxon>Glossata</taxon>
        <taxon>Ditrysia</taxon>
        <taxon>Tortricoidea</taxon>
        <taxon>Tortricidae</taxon>
        <taxon>Tortricinae</taxon>
        <taxon>Choristoneura</taxon>
    </lineage>
</organism>
<name>A0ACC0KBL5_CHOFU</name>
<dbReference type="Proteomes" id="UP001064048">
    <property type="component" value="Chromosome 29"/>
</dbReference>